<dbReference type="AlphaFoldDB" id="A5N0B7"/>
<evidence type="ECO:0000313" key="2">
    <source>
        <dbReference type="EMBL" id="EDK34563.1"/>
    </source>
</evidence>
<evidence type="ECO:0000256" key="1">
    <source>
        <dbReference type="SAM" id="Phobius"/>
    </source>
</evidence>
<organism evidence="2 3">
    <name type="scientific">Clostridium kluyveri (strain ATCC 8527 / DSM 555 / NBRC 12016 / NCIMB 10680 / K1)</name>
    <dbReference type="NCBI Taxonomy" id="431943"/>
    <lineage>
        <taxon>Bacteria</taxon>
        <taxon>Bacillati</taxon>
        <taxon>Bacillota</taxon>
        <taxon>Clostridia</taxon>
        <taxon>Eubacteriales</taxon>
        <taxon>Clostridiaceae</taxon>
        <taxon>Clostridium</taxon>
    </lineage>
</organism>
<gene>
    <name evidence="2" type="ordered locus">CKL_2551</name>
</gene>
<dbReference type="EMBL" id="CP000673">
    <property type="protein sequence ID" value="EDK34563.1"/>
    <property type="molecule type" value="Genomic_DNA"/>
</dbReference>
<protein>
    <recommendedName>
        <fullName evidence="4">SdpI family protein</fullName>
    </recommendedName>
</protein>
<accession>A5N0B7</accession>
<proteinExistence type="predicted"/>
<dbReference type="KEGG" id="ckl:CKL_2551"/>
<name>A5N0B7_CLOK5</name>
<reference evidence="2 3" key="1">
    <citation type="journal article" date="2008" name="Proc. Natl. Acad. Sci. U.S.A.">
        <title>The genome of Clostridium kluyveri, a strict anaerobe with unique metabolic features.</title>
        <authorList>
            <person name="Seedorf H."/>
            <person name="Fricke W.F."/>
            <person name="Veith B."/>
            <person name="Brueggemann H."/>
            <person name="Liesegang H."/>
            <person name="Strittmatter A."/>
            <person name="Miethke M."/>
            <person name="Buckel W."/>
            <person name="Hinderberger J."/>
            <person name="Li F."/>
            <person name="Hagemeier C."/>
            <person name="Thauer R.K."/>
            <person name="Gottschalk G."/>
        </authorList>
    </citation>
    <scope>NUCLEOTIDE SEQUENCE [LARGE SCALE GENOMIC DNA]</scope>
    <source>
        <strain evidence="3">ATCC 8527 / DSM 555 / NCIMB 10680</strain>
    </source>
</reference>
<keyword evidence="3" id="KW-1185">Reference proteome</keyword>
<evidence type="ECO:0000313" key="3">
    <source>
        <dbReference type="Proteomes" id="UP000002411"/>
    </source>
</evidence>
<sequence length="120" mass="13092">MFIFAIVNLIFLSLVIIGGGFLCKSIANVNPHNGIGYRTKLSKKNADTWKEANIYGGNVLIICGAVYFVLTLISVVVFYDNFNGLIAVVLSIGIVPVILIGVFISEIHLRSIFDSDGNRK</sequence>
<dbReference type="eggNOG" id="COG5658">
    <property type="taxonomic scope" value="Bacteria"/>
</dbReference>
<evidence type="ECO:0008006" key="4">
    <source>
        <dbReference type="Google" id="ProtNLM"/>
    </source>
</evidence>
<dbReference type="InterPro" id="IPR025962">
    <property type="entry name" value="SdpI/YhfL"/>
</dbReference>
<keyword evidence="1" id="KW-0472">Membrane</keyword>
<feature type="transmembrane region" description="Helical" evidence="1">
    <location>
        <begin position="59"/>
        <end position="79"/>
    </location>
</feature>
<keyword evidence="1" id="KW-0812">Transmembrane</keyword>
<dbReference type="Proteomes" id="UP000002411">
    <property type="component" value="Chromosome"/>
</dbReference>
<dbReference type="HOGENOM" id="CLU_155106_2_0_9"/>
<feature type="transmembrane region" description="Helical" evidence="1">
    <location>
        <begin position="6"/>
        <end position="23"/>
    </location>
</feature>
<feature type="transmembrane region" description="Helical" evidence="1">
    <location>
        <begin position="85"/>
        <end position="104"/>
    </location>
</feature>
<dbReference type="Pfam" id="PF13630">
    <property type="entry name" value="SdpI"/>
    <property type="match status" value="1"/>
</dbReference>
<dbReference type="RefSeq" id="WP_012102893.1">
    <property type="nucleotide sequence ID" value="NC_009706.1"/>
</dbReference>
<dbReference type="STRING" id="431943.CKL_2551"/>
<keyword evidence="1" id="KW-1133">Transmembrane helix</keyword>